<keyword evidence="5" id="KW-1185">Reference proteome</keyword>
<dbReference type="GO" id="GO:0031934">
    <property type="term" value="C:mating-type region heterochromatin"/>
    <property type="evidence" value="ECO:0007669"/>
    <property type="project" value="TreeGrafter"/>
</dbReference>
<evidence type="ECO:0000259" key="2">
    <source>
        <dbReference type="Pfam" id="PF10383"/>
    </source>
</evidence>
<dbReference type="Pfam" id="PF16761">
    <property type="entry name" value="Clr2_transil"/>
    <property type="match status" value="1"/>
</dbReference>
<dbReference type="GO" id="GO:0033553">
    <property type="term" value="C:rDNA heterochromatin"/>
    <property type="evidence" value="ECO:0007669"/>
    <property type="project" value="TreeGrafter"/>
</dbReference>
<feature type="domain" description="Cryptic loci regulator 2 C-terminal" evidence="2">
    <location>
        <begin position="401"/>
        <end position="526"/>
    </location>
</feature>
<dbReference type="EMBL" id="QGDH01000119">
    <property type="protein sequence ID" value="RAR06253.1"/>
    <property type="molecule type" value="Genomic_DNA"/>
</dbReference>
<dbReference type="InterPro" id="IPR038986">
    <property type="entry name" value="Clr2"/>
</dbReference>
<protein>
    <submittedName>
        <fullName evidence="4">Transcription-silencing protein clr2</fullName>
    </submittedName>
</protein>
<gene>
    <name evidence="4" type="ORF">DDE83_007058</name>
</gene>
<organism evidence="4 5">
    <name type="scientific">Stemphylium lycopersici</name>
    <name type="common">Tomato gray leaf spot disease fungus</name>
    <name type="synonym">Thyrospora lycopersici</name>
    <dbReference type="NCBI Taxonomy" id="183478"/>
    <lineage>
        <taxon>Eukaryota</taxon>
        <taxon>Fungi</taxon>
        <taxon>Dikarya</taxon>
        <taxon>Ascomycota</taxon>
        <taxon>Pezizomycotina</taxon>
        <taxon>Dothideomycetes</taxon>
        <taxon>Pleosporomycetidae</taxon>
        <taxon>Pleosporales</taxon>
        <taxon>Pleosporineae</taxon>
        <taxon>Pleosporaceae</taxon>
        <taxon>Stemphylium</taxon>
    </lineage>
</organism>
<accession>A0A364MXR9</accession>
<name>A0A364MXR9_STELY</name>
<feature type="compositionally biased region" description="Polar residues" evidence="1">
    <location>
        <begin position="641"/>
        <end position="664"/>
    </location>
</feature>
<feature type="domain" description="Cryptic loci regulator 2 N-terminal" evidence="3">
    <location>
        <begin position="58"/>
        <end position="122"/>
    </location>
</feature>
<dbReference type="PANTHER" id="PTHR38046">
    <property type="entry name" value="CRYPTIC LOCI REGULATOR 2"/>
    <property type="match status" value="1"/>
</dbReference>
<feature type="region of interest" description="Disordered" evidence="1">
    <location>
        <begin position="133"/>
        <end position="202"/>
    </location>
</feature>
<dbReference type="GO" id="GO:0070824">
    <property type="term" value="C:SHREC complex"/>
    <property type="evidence" value="ECO:0007669"/>
    <property type="project" value="InterPro"/>
</dbReference>
<dbReference type="Pfam" id="PF10383">
    <property type="entry name" value="Clr2"/>
    <property type="match status" value="1"/>
</dbReference>
<feature type="region of interest" description="Disordered" evidence="1">
    <location>
        <begin position="641"/>
        <end position="672"/>
    </location>
</feature>
<dbReference type="PANTHER" id="PTHR38046:SF1">
    <property type="entry name" value="CRYPTIC LOCI REGULATOR 2"/>
    <property type="match status" value="1"/>
</dbReference>
<dbReference type="InterPro" id="IPR031915">
    <property type="entry name" value="Clr2_N"/>
</dbReference>
<dbReference type="InterPro" id="IPR018839">
    <property type="entry name" value="Tscrpt-silencing_Clr2_C"/>
</dbReference>
<evidence type="ECO:0000259" key="3">
    <source>
        <dbReference type="Pfam" id="PF16761"/>
    </source>
</evidence>
<dbReference type="STRING" id="183478.A0A364MXR9"/>
<sequence length="711" mass="79301">MAPGRVVVRLNPGCSDGDPLHVPPPGTHSQVNPPTLYLEKIGQQWMEQRGEALPGVQYILEALPAGYTMWHRPRPSDPKHTDKYLLGHPGHKRFDSPNRFYPHFEHLMDNNGSNIGCPCTVCRGSAAGILPRVAASPNSSRMRTSSASSRRSSNVSASPASLPTRPNRARGIPTAPRPIAQGRPKKSAGLDTTNVDQDGSPDVYRNLIDKLRKHGQIDEAVREPLSPDWRAEQERLPKLLDTLRSQQQWIPRNGDIVLYVQDLPEGVVFARSHNTNELHLYHQQSETFLGHPKWKAGLVTEVAPRATIADLVDPPSDSNVSNSGLRVEPIPNPNDSDKTLSKRYKYVSLRQTFPFFLWKELLHSAQDEWHPSIKNALALSSTLSLMGKYRFRGTWPNAIIYCHGIFVGSEMLAVGDTVRLLPNSKSTTSECSDIMNIKSIRLKWSNLDKASSNDYDEGRPYNSEIWIYGSAYTSDVSRSNKAWLSLSDQDAQIPRVANDYASFQPLHPPDKELAVPYSRVLGRLFESDAMDYFLGFDSNELPGLDLGQQAMVEARAFARKNDKRIAQEANATWYWGDDRADALNLHTINGLDVSKFNPERDVKALRKQYRIIDSATDGEPVPDLASGAKVLRRFMAPTLPVQTANAKGTSAGQKSSPGSTSHDSSMIDKKRTHTVDLVDDELEDEIRRHTRIIDNDHARPNKTAKISVVID</sequence>
<feature type="region of interest" description="Disordered" evidence="1">
    <location>
        <begin position="313"/>
        <end position="334"/>
    </location>
</feature>
<evidence type="ECO:0000256" key="1">
    <source>
        <dbReference type="SAM" id="MobiDB-lite"/>
    </source>
</evidence>
<evidence type="ECO:0000313" key="5">
    <source>
        <dbReference type="Proteomes" id="UP000249619"/>
    </source>
</evidence>
<dbReference type="Proteomes" id="UP000249619">
    <property type="component" value="Unassembled WGS sequence"/>
</dbReference>
<comment type="caution">
    <text evidence="4">The sequence shown here is derived from an EMBL/GenBank/DDBJ whole genome shotgun (WGS) entry which is preliminary data.</text>
</comment>
<reference evidence="5" key="1">
    <citation type="submission" date="2018-05" db="EMBL/GenBank/DDBJ databases">
        <title>Draft genome sequence of Stemphylium lycopersici strain CIDEFI 213.</title>
        <authorList>
            <person name="Medina R."/>
            <person name="Franco M.E.E."/>
            <person name="Lucentini C.G."/>
            <person name="Saparrat M.C.N."/>
            <person name="Balatti P.A."/>
        </authorList>
    </citation>
    <scope>NUCLEOTIDE SEQUENCE [LARGE SCALE GENOMIC DNA]</scope>
    <source>
        <strain evidence="5">CIDEFI 213</strain>
    </source>
</reference>
<dbReference type="GO" id="GO:0030466">
    <property type="term" value="P:silent mating-type cassette heterochromatin formation"/>
    <property type="evidence" value="ECO:0007669"/>
    <property type="project" value="TreeGrafter"/>
</dbReference>
<feature type="compositionally biased region" description="Low complexity" evidence="1">
    <location>
        <begin position="135"/>
        <end position="161"/>
    </location>
</feature>
<dbReference type="AlphaFoldDB" id="A0A364MXR9"/>
<feature type="region of interest" description="Disordered" evidence="1">
    <location>
        <begin position="11"/>
        <end position="31"/>
    </location>
</feature>
<evidence type="ECO:0000313" key="4">
    <source>
        <dbReference type="EMBL" id="RAR06253.1"/>
    </source>
</evidence>
<proteinExistence type="predicted"/>